<evidence type="ECO:0000256" key="13">
    <source>
        <dbReference type="SAM" id="MobiDB-lite"/>
    </source>
</evidence>
<feature type="region of interest" description="Disordered" evidence="13">
    <location>
        <begin position="129"/>
        <end position="162"/>
    </location>
</feature>
<dbReference type="PROSITE" id="PS50109">
    <property type="entry name" value="HIS_KIN"/>
    <property type="match status" value="1"/>
</dbReference>
<dbReference type="FunFam" id="3.30.565.10:FF:000016">
    <property type="entry name" value="Chemotaxis protein CheA, putative"/>
    <property type="match status" value="1"/>
</dbReference>
<protein>
    <recommendedName>
        <fullName evidence="3">Chemotaxis protein CheA</fullName>
        <ecNumber evidence="2">2.7.13.3</ecNumber>
    </recommendedName>
</protein>
<dbReference type="InterPro" id="IPR051315">
    <property type="entry name" value="Bact_Chemotaxis_CheA"/>
</dbReference>
<keyword evidence="5 12" id="KW-0597">Phosphoprotein</keyword>
<evidence type="ECO:0000256" key="1">
    <source>
        <dbReference type="ARBA" id="ARBA00000085"/>
    </source>
</evidence>
<keyword evidence="7" id="KW-0547">Nucleotide-binding</keyword>
<comment type="function">
    <text evidence="11">Involved in the transmission of sensory signals from the chemoreceptors to the flagellar motors. CheA is autophosphorylated; it can transfer its phosphate group to either CheB or CheY.</text>
</comment>
<dbReference type="SUPFAM" id="SSF50341">
    <property type="entry name" value="CheW-like"/>
    <property type="match status" value="1"/>
</dbReference>
<dbReference type="InterPro" id="IPR004358">
    <property type="entry name" value="Sig_transdc_His_kin-like_C"/>
</dbReference>
<dbReference type="RefSeq" id="WP_077244414.1">
    <property type="nucleotide sequence ID" value="NZ_MUZR01000033.1"/>
</dbReference>
<dbReference type="PROSITE" id="PS50894">
    <property type="entry name" value="HPT"/>
    <property type="match status" value="1"/>
</dbReference>
<feature type="compositionally biased region" description="Low complexity" evidence="13">
    <location>
        <begin position="258"/>
        <end position="291"/>
    </location>
</feature>
<gene>
    <name evidence="17" type="ORF">B1A74_08775</name>
</gene>
<evidence type="ECO:0000256" key="8">
    <source>
        <dbReference type="ARBA" id="ARBA00022777"/>
    </source>
</evidence>
<feature type="domain" description="Histidine kinase" evidence="14">
    <location>
        <begin position="295"/>
        <end position="552"/>
    </location>
</feature>
<feature type="modified residue" description="Phosphohistidine" evidence="12">
    <location>
        <position position="46"/>
    </location>
</feature>
<accession>A0A1V2ZXN5</accession>
<evidence type="ECO:0000259" key="16">
    <source>
        <dbReference type="PROSITE" id="PS50894"/>
    </source>
</evidence>
<evidence type="ECO:0000256" key="6">
    <source>
        <dbReference type="ARBA" id="ARBA00022679"/>
    </source>
</evidence>
<dbReference type="InterPro" id="IPR003594">
    <property type="entry name" value="HATPase_dom"/>
</dbReference>
<evidence type="ECO:0000313" key="18">
    <source>
        <dbReference type="Proteomes" id="UP000189177"/>
    </source>
</evidence>
<dbReference type="Pfam" id="PF01584">
    <property type="entry name" value="CheW"/>
    <property type="match status" value="1"/>
</dbReference>
<proteinExistence type="predicted"/>
<evidence type="ECO:0000256" key="5">
    <source>
        <dbReference type="ARBA" id="ARBA00022553"/>
    </source>
</evidence>
<keyword evidence="10" id="KW-0902">Two-component regulatory system</keyword>
<evidence type="ECO:0000256" key="12">
    <source>
        <dbReference type="PROSITE-ProRule" id="PRU00110"/>
    </source>
</evidence>
<dbReference type="InterPro" id="IPR036061">
    <property type="entry name" value="CheW-like_dom_sf"/>
</dbReference>
<dbReference type="GO" id="GO:0006935">
    <property type="term" value="P:chemotaxis"/>
    <property type="evidence" value="ECO:0007669"/>
    <property type="project" value="UniProtKB-KW"/>
</dbReference>
<dbReference type="SMART" id="SM00073">
    <property type="entry name" value="HPT"/>
    <property type="match status" value="1"/>
</dbReference>
<dbReference type="InterPro" id="IPR008207">
    <property type="entry name" value="Sig_transdc_His_kin_Hpt_dom"/>
</dbReference>
<comment type="caution">
    <text evidence="17">The sequence shown here is derived from an EMBL/GenBank/DDBJ whole genome shotgun (WGS) entry which is preliminary data.</text>
</comment>
<keyword evidence="8" id="KW-0418">Kinase</keyword>
<dbReference type="Gene3D" id="1.10.287.560">
    <property type="entry name" value="Histidine kinase CheA-like, homodimeric domain"/>
    <property type="match status" value="1"/>
</dbReference>
<dbReference type="CDD" id="cd16916">
    <property type="entry name" value="HATPase_CheA-like"/>
    <property type="match status" value="1"/>
</dbReference>
<dbReference type="Proteomes" id="UP000189177">
    <property type="component" value="Unassembled WGS sequence"/>
</dbReference>
<dbReference type="InterPro" id="IPR004105">
    <property type="entry name" value="CheA-like_dim"/>
</dbReference>
<feature type="domain" description="CheW-like" evidence="15">
    <location>
        <begin position="554"/>
        <end position="689"/>
    </location>
</feature>
<dbReference type="Gene3D" id="1.20.120.160">
    <property type="entry name" value="HPT domain"/>
    <property type="match status" value="1"/>
</dbReference>
<dbReference type="InterPro" id="IPR005467">
    <property type="entry name" value="His_kinase_dom"/>
</dbReference>
<dbReference type="InterPro" id="IPR036097">
    <property type="entry name" value="HisK_dim/P_sf"/>
</dbReference>
<dbReference type="AlphaFoldDB" id="A0A1V2ZXN5"/>
<evidence type="ECO:0000256" key="7">
    <source>
        <dbReference type="ARBA" id="ARBA00022741"/>
    </source>
</evidence>
<dbReference type="CDD" id="cd00731">
    <property type="entry name" value="CheA_reg"/>
    <property type="match status" value="1"/>
</dbReference>
<dbReference type="STRING" id="252474.B1A74_08775"/>
<keyword evidence="18" id="KW-1185">Reference proteome</keyword>
<dbReference type="EC" id="2.7.13.3" evidence="2"/>
<dbReference type="GO" id="GO:0005524">
    <property type="term" value="F:ATP binding"/>
    <property type="evidence" value="ECO:0007669"/>
    <property type="project" value="UniProtKB-KW"/>
</dbReference>
<feature type="domain" description="HPt" evidence="16">
    <location>
        <begin position="1"/>
        <end position="103"/>
    </location>
</feature>
<dbReference type="Gene3D" id="3.30.565.10">
    <property type="entry name" value="Histidine kinase-like ATPase, C-terminal domain"/>
    <property type="match status" value="1"/>
</dbReference>
<dbReference type="CDD" id="cd00088">
    <property type="entry name" value="HPT"/>
    <property type="match status" value="1"/>
</dbReference>
<dbReference type="Pfam" id="PF01627">
    <property type="entry name" value="Hpt"/>
    <property type="match status" value="1"/>
</dbReference>
<name>A0A1V2ZXN5_9GAMM</name>
<dbReference type="PANTHER" id="PTHR43395">
    <property type="entry name" value="SENSOR HISTIDINE KINASE CHEA"/>
    <property type="match status" value="1"/>
</dbReference>
<dbReference type="GO" id="GO:0005737">
    <property type="term" value="C:cytoplasm"/>
    <property type="evidence" value="ECO:0007669"/>
    <property type="project" value="InterPro"/>
</dbReference>
<sequence>MSMDMSQFTEAFLEESFEGLEHMETELLALNAGDEETLHTIFRAAHSIKGGAGTFGFSAISEFTHGMETLLDRMRNGQQETTPEIVNLLLRAVDVLRGQLQAARDGGEADPAEAAEVRALIEATLGDAAPDATPDALAPTVGGNVDGSGPENGPGDSDGTPRGWRIHFRPHADLLRTGNDPLRMFEVLEELGELTVHCDAEGLPATLEGYDPEASYLAWTLELRGDADRADIEEVFEWVEDECDLTIEPLETAGDSTGAHPPADPAPDGSGPESTPPGGEDSAAGAPARAASKPTESSSMRVNAAKIDALIDMVGELVITQSMLTDISEQMEEDPSRVEQQIERLRSGLAELERNTRELQESVMGIRMVPIAQVFNRFPRLVHDLSGQLGKQIDLQMEGELTEIDKTVLEHLGDPLVHLVRNAIDHGIEMPDERSAAGKDPTGRVTLEAYHRGGNVVIEIRDDGRGMNSDRILEKARAAGLLRPDQNPEPHEILQYIFEPGLSTADQVSDLSGRGVGMDVVKKNIRGLGGNIELHSEPGRGSRVTIRLPLTLSIMDGQLLKIHDETFVIPLIAIVESLQTEPENVKQAFGKLPLYRLRDEYIPVVDLAALFGQAEPSPMPDRALLVVAEADNQRVALRVDDLLGQQQVVIKTLETNFRRVPGTAGATILGDGQVALILDVAGIARMTSGRDTRAA</sequence>
<evidence type="ECO:0000259" key="15">
    <source>
        <dbReference type="PROSITE" id="PS50851"/>
    </source>
</evidence>
<dbReference type="PRINTS" id="PR00344">
    <property type="entry name" value="BCTRLSENSOR"/>
</dbReference>
<dbReference type="Gene3D" id="2.30.30.40">
    <property type="entry name" value="SH3 Domains"/>
    <property type="match status" value="1"/>
</dbReference>
<dbReference type="Pfam" id="PF02895">
    <property type="entry name" value="H-kinase_dim"/>
    <property type="match status" value="1"/>
</dbReference>
<dbReference type="SMART" id="SM01231">
    <property type="entry name" value="H-kinase_dim"/>
    <property type="match status" value="1"/>
</dbReference>
<dbReference type="SUPFAM" id="SSF55874">
    <property type="entry name" value="ATPase domain of HSP90 chaperone/DNA topoisomerase II/histidine kinase"/>
    <property type="match status" value="1"/>
</dbReference>
<dbReference type="SMART" id="SM00387">
    <property type="entry name" value="HATPase_c"/>
    <property type="match status" value="1"/>
</dbReference>
<dbReference type="SMART" id="SM00260">
    <property type="entry name" value="CheW"/>
    <property type="match status" value="1"/>
</dbReference>
<feature type="region of interest" description="Disordered" evidence="13">
    <location>
        <begin position="251"/>
        <end position="299"/>
    </location>
</feature>
<dbReference type="Pfam" id="PF02518">
    <property type="entry name" value="HATPase_c"/>
    <property type="match status" value="1"/>
</dbReference>
<dbReference type="InterPro" id="IPR002545">
    <property type="entry name" value="CheW-lke_dom"/>
</dbReference>
<evidence type="ECO:0000256" key="3">
    <source>
        <dbReference type="ARBA" id="ARBA00021495"/>
    </source>
</evidence>
<keyword evidence="6" id="KW-0808">Transferase</keyword>
<dbReference type="FunFam" id="2.30.30.40:FF:000048">
    <property type="entry name" value="Chemotaxis protein CheA, putative"/>
    <property type="match status" value="1"/>
</dbReference>
<reference evidence="17 18" key="1">
    <citation type="submission" date="2017-02" db="EMBL/GenBank/DDBJ databases">
        <title>Genomic diversity within the haloalkaliphilic genus Thioalkalivibrio.</title>
        <authorList>
            <person name="Ahn A.-C."/>
            <person name="Meier-Kolthoff J."/>
            <person name="Overmars L."/>
            <person name="Richter M."/>
            <person name="Woyke T."/>
            <person name="Sorokin D.Y."/>
            <person name="Muyzer G."/>
        </authorList>
    </citation>
    <scope>NUCLEOTIDE SEQUENCE [LARGE SCALE GENOMIC DNA]</scope>
    <source>
        <strain evidence="17 18">HL17</strain>
    </source>
</reference>
<dbReference type="InterPro" id="IPR037006">
    <property type="entry name" value="CheA-like_homodim_sf"/>
</dbReference>
<evidence type="ECO:0000256" key="10">
    <source>
        <dbReference type="ARBA" id="ARBA00023012"/>
    </source>
</evidence>
<evidence type="ECO:0000259" key="14">
    <source>
        <dbReference type="PROSITE" id="PS50109"/>
    </source>
</evidence>
<dbReference type="OrthoDB" id="9803176at2"/>
<dbReference type="InterPro" id="IPR036641">
    <property type="entry name" value="HPT_dom_sf"/>
</dbReference>
<evidence type="ECO:0000256" key="9">
    <source>
        <dbReference type="ARBA" id="ARBA00022840"/>
    </source>
</evidence>
<evidence type="ECO:0000256" key="4">
    <source>
        <dbReference type="ARBA" id="ARBA00022500"/>
    </source>
</evidence>
<organism evidence="17 18">
    <name type="scientific">Thioalkalivibrio halophilus</name>
    <dbReference type="NCBI Taxonomy" id="252474"/>
    <lineage>
        <taxon>Bacteria</taxon>
        <taxon>Pseudomonadati</taxon>
        <taxon>Pseudomonadota</taxon>
        <taxon>Gammaproteobacteria</taxon>
        <taxon>Chromatiales</taxon>
        <taxon>Ectothiorhodospiraceae</taxon>
        <taxon>Thioalkalivibrio</taxon>
    </lineage>
</organism>
<dbReference type="SUPFAM" id="SSF47384">
    <property type="entry name" value="Homodimeric domain of signal transducing histidine kinase"/>
    <property type="match status" value="1"/>
</dbReference>
<feature type="compositionally biased region" description="Low complexity" evidence="13">
    <location>
        <begin position="129"/>
        <end position="140"/>
    </location>
</feature>
<keyword evidence="9" id="KW-0067">ATP-binding</keyword>
<dbReference type="GO" id="GO:0000155">
    <property type="term" value="F:phosphorelay sensor kinase activity"/>
    <property type="evidence" value="ECO:0007669"/>
    <property type="project" value="InterPro"/>
</dbReference>
<evidence type="ECO:0000256" key="11">
    <source>
        <dbReference type="ARBA" id="ARBA00035100"/>
    </source>
</evidence>
<evidence type="ECO:0000256" key="2">
    <source>
        <dbReference type="ARBA" id="ARBA00012438"/>
    </source>
</evidence>
<dbReference type="InterPro" id="IPR036890">
    <property type="entry name" value="HATPase_C_sf"/>
</dbReference>
<evidence type="ECO:0000313" key="17">
    <source>
        <dbReference type="EMBL" id="OOC09872.1"/>
    </source>
</evidence>
<dbReference type="EMBL" id="MUZR01000033">
    <property type="protein sequence ID" value="OOC09872.1"/>
    <property type="molecule type" value="Genomic_DNA"/>
</dbReference>
<dbReference type="SUPFAM" id="SSF47226">
    <property type="entry name" value="Histidine-containing phosphotransfer domain, HPT domain"/>
    <property type="match status" value="1"/>
</dbReference>
<dbReference type="PROSITE" id="PS50851">
    <property type="entry name" value="CHEW"/>
    <property type="match status" value="1"/>
</dbReference>
<dbReference type="PANTHER" id="PTHR43395:SF10">
    <property type="entry name" value="CHEMOTAXIS PROTEIN CHEA"/>
    <property type="match status" value="1"/>
</dbReference>
<comment type="catalytic activity">
    <reaction evidence="1">
        <text>ATP + protein L-histidine = ADP + protein N-phospho-L-histidine.</text>
        <dbReference type="EC" id="2.7.13.3"/>
    </reaction>
</comment>
<keyword evidence="4" id="KW-0145">Chemotaxis</keyword>